<dbReference type="Proteomes" id="UP000003781">
    <property type="component" value="Unassembled WGS sequence"/>
</dbReference>
<dbReference type="AlphaFoldDB" id="A3IMI3"/>
<feature type="transmembrane region" description="Helical" evidence="2">
    <location>
        <begin position="20"/>
        <end position="38"/>
    </location>
</feature>
<evidence type="ECO:0000259" key="3">
    <source>
        <dbReference type="Pfam" id="PF02563"/>
    </source>
</evidence>
<gene>
    <name evidence="5" type="ORF">CY0110_28374</name>
</gene>
<dbReference type="RefSeq" id="WP_008274577.1">
    <property type="nucleotide sequence ID" value="NZ_AAXW01000007.1"/>
</dbReference>
<feature type="domain" description="Soluble ligand binding" evidence="4">
    <location>
        <begin position="175"/>
        <end position="223"/>
    </location>
</feature>
<dbReference type="Pfam" id="PF10531">
    <property type="entry name" value="SLBB"/>
    <property type="match status" value="1"/>
</dbReference>
<keyword evidence="6" id="KW-1185">Reference proteome</keyword>
<dbReference type="PROSITE" id="PS51257">
    <property type="entry name" value="PROKAR_LIPOPROTEIN"/>
    <property type="match status" value="1"/>
</dbReference>
<evidence type="ECO:0000256" key="2">
    <source>
        <dbReference type="SAM" id="Phobius"/>
    </source>
</evidence>
<comment type="caution">
    <text evidence="5">The sequence shown here is derived from an EMBL/GenBank/DDBJ whole genome shotgun (WGS) entry which is preliminary data.</text>
</comment>
<keyword evidence="1" id="KW-0732">Signal</keyword>
<dbReference type="GO" id="GO:0015159">
    <property type="term" value="F:polysaccharide transmembrane transporter activity"/>
    <property type="evidence" value="ECO:0007669"/>
    <property type="project" value="InterPro"/>
</dbReference>
<protein>
    <submittedName>
        <fullName evidence="5">Uncharacterized protein</fullName>
    </submittedName>
</protein>
<dbReference type="Pfam" id="PF02563">
    <property type="entry name" value="Poly_export"/>
    <property type="match status" value="1"/>
</dbReference>
<keyword evidence="2" id="KW-0472">Membrane</keyword>
<dbReference type="InterPro" id="IPR049712">
    <property type="entry name" value="Poly_export"/>
</dbReference>
<name>A3IMI3_9CHRO</name>
<dbReference type="Gene3D" id="3.10.560.10">
    <property type="entry name" value="Outer membrane lipoprotein wza domain like"/>
    <property type="match status" value="1"/>
</dbReference>
<evidence type="ECO:0000259" key="4">
    <source>
        <dbReference type="Pfam" id="PF10531"/>
    </source>
</evidence>
<dbReference type="OrthoDB" id="9793939at2"/>
<keyword evidence="2" id="KW-0812">Transmembrane</keyword>
<organism evidence="5 6">
    <name type="scientific">Crocosphaera chwakensis CCY0110</name>
    <dbReference type="NCBI Taxonomy" id="391612"/>
    <lineage>
        <taxon>Bacteria</taxon>
        <taxon>Bacillati</taxon>
        <taxon>Cyanobacteriota</taxon>
        <taxon>Cyanophyceae</taxon>
        <taxon>Oscillatoriophycideae</taxon>
        <taxon>Chroococcales</taxon>
        <taxon>Aphanothecaceae</taxon>
        <taxon>Crocosphaera</taxon>
        <taxon>Crocosphaera chwakensis</taxon>
    </lineage>
</organism>
<evidence type="ECO:0000256" key="1">
    <source>
        <dbReference type="ARBA" id="ARBA00022729"/>
    </source>
</evidence>
<dbReference type="EMBL" id="AAXW01000007">
    <property type="protein sequence ID" value="EAZ92352.1"/>
    <property type="molecule type" value="Genomic_DNA"/>
</dbReference>
<dbReference type="Gene3D" id="3.30.1950.10">
    <property type="entry name" value="wza like domain"/>
    <property type="match status" value="1"/>
</dbReference>
<dbReference type="eggNOG" id="COG1596">
    <property type="taxonomic scope" value="Bacteria"/>
</dbReference>
<dbReference type="InterPro" id="IPR019554">
    <property type="entry name" value="Soluble_ligand-bd"/>
</dbReference>
<dbReference type="InterPro" id="IPR003715">
    <property type="entry name" value="Poly_export_N"/>
</dbReference>
<evidence type="ECO:0000313" key="5">
    <source>
        <dbReference type="EMBL" id="EAZ92352.1"/>
    </source>
</evidence>
<feature type="domain" description="Polysaccharide export protein N-terminal" evidence="3">
    <location>
        <begin position="95"/>
        <end position="159"/>
    </location>
</feature>
<dbReference type="PANTHER" id="PTHR33619">
    <property type="entry name" value="POLYSACCHARIDE EXPORT PROTEIN GFCE-RELATED"/>
    <property type="match status" value="1"/>
</dbReference>
<accession>A3IMI3</accession>
<dbReference type="PANTHER" id="PTHR33619:SF3">
    <property type="entry name" value="POLYSACCHARIDE EXPORT PROTEIN GFCE-RELATED"/>
    <property type="match status" value="1"/>
</dbReference>
<evidence type="ECO:0000313" key="6">
    <source>
        <dbReference type="Proteomes" id="UP000003781"/>
    </source>
</evidence>
<reference evidence="5 6" key="1">
    <citation type="submission" date="2007-03" db="EMBL/GenBank/DDBJ databases">
        <authorList>
            <person name="Stal L."/>
            <person name="Ferriera S."/>
            <person name="Johnson J."/>
            <person name="Kravitz S."/>
            <person name="Beeson K."/>
            <person name="Sutton G."/>
            <person name="Rogers Y.-H."/>
            <person name="Friedman R."/>
            <person name="Frazier M."/>
            <person name="Venter J.C."/>
        </authorList>
    </citation>
    <scope>NUCLEOTIDE SEQUENCE [LARGE SCALE GENOMIC DNA]</scope>
    <source>
        <strain evidence="5 6">CCY0110</strain>
    </source>
</reference>
<proteinExistence type="predicted"/>
<sequence length="416" mass="45428">MVNREKGSKAARKKILRLPLLASIVYGCSQGIVGWSLMESFLIPASLAQEVNQEGIEPLEVPESPPATFGDENIPPGTEQPPLFDVRTSEQFNLYRLAIGDAINVRVLDFDEFSFSGAIDPEGKIRVPFLGEISVVGLTLDEVETKMAYELGQRYLQEPPEVIAVLSGPRPVQLTILGEVSRPGYYFFAPGITLNNVITGVGGSTPEADLRSIIIRRPLVDGTILEERVDLYSPLIEGSRLPSFRLQGGDTIIVSKLDAGQKDYDRTLISKTNLAQPTIIVRVLLPTNPIGLAVRNITLPNGSTFLDAVAALPPSSPLITKEEVTLLRFDPEQGKVVTQGLNPIQTVENLDVTQYVTLQNEDVIVVSRTLLGKVLAAFRVITQPIRDVLGLSNFIISLPNNRVFGGNSNNGNDFRF</sequence>
<keyword evidence="2" id="KW-1133">Transmembrane helix</keyword>